<dbReference type="Pfam" id="PF14016">
    <property type="entry name" value="DUF4232"/>
    <property type="match status" value="1"/>
</dbReference>
<organism evidence="4 5">
    <name type="scientific">Streptomyces axinellae</name>
    <dbReference type="NCBI Taxonomy" id="552788"/>
    <lineage>
        <taxon>Bacteria</taxon>
        <taxon>Bacillati</taxon>
        <taxon>Actinomycetota</taxon>
        <taxon>Actinomycetes</taxon>
        <taxon>Kitasatosporales</taxon>
        <taxon>Streptomycetaceae</taxon>
        <taxon>Streptomyces</taxon>
    </lineage>
</organism>
<evidence type="ECO:0000259" key="3">
    <source>
        <dbReference type="Pfam" id="PF14016"/>
    </source>
</evidence>
<keyword evidence="2" id="KW-0732">Signal</keyword>
<feature type="compositionally biased region" description="Low complexity" evidence="1">
    <location>
        <begin position="34"/>
        <end position="50"/>
    </location>
</feature>
<evidence type="ECO:0000256" key="1">
    <source>
        <dbReference type="SAM" id="MobiDB-lite"/>
    </source>
</evidence>
<name>A0ABP6C5P1_9ACTN</name>
<proteinExistence type="predicted"/>
<feature type="compositionally biased region" description="Low complexity" evidence="1">
    <location>
        <begin position="65"/>
        <end position="75"/>
    </location>
</feature>
<dbReference type="PROSITE" id="PS51257">
    <property type="entry name" value="PROKAR_LIPOPROTEIN"/>
    <property type="match status" value="1"/>
</dbReference>
<dbReference type="RefSeq" id="WP_344563675.1">
    <property type="nucleotide sequence ID" value="NZ_BAAARJ010000004.1"/>
</dbReference>
<sequence length="214" mass="21812">MKHTRTTAFAAVGLVAVLSLTACGNDDGKKDSSAKSASSSDKGSSSSGDAKTGDVKSDSGKDTSTRTGSGTGSASHAKKGKFCRTADLAMDAQDTSPDAETGDVTVTMINRGSTTCSATGFAGLDITDADHTTSPIERAKNQPRITNLKPGDAASFNVSFKLAANGEGASKPTELVVTPPNETHSVKIKWPSGEMATPYADDSVEVHPVGLATN</sequence>
<feature type="compositionally biased region" description="Basic and acidic residues" evidence="1">
    <location>
        <begin position="51"/>
        <end position="64"/>
    </location>
</feature>
<keyword evidence="5" id="KW-1185">Reference proteome</keyword>
<accession>A0ABP6C5P1</accession>
<feature type="domain" description="DUF4232" evidence="3">
    <location>
        <begin position="83"/>
        <end position="209"/>
    </location>
</feature>
<gene>
    <name evidence="4" type="ORF">GCM10009863_16490</name>
</gene>
<feature type="chain" id="PRO_5046453039" evidence="2">
    <location>
        <begin position="25"/>
        <end position="214"/>
    </location>
</feature>
<evidence type="ECO:0000313" key="4">
    <source>
        <dbReference type="EMBL" id="GAA2603607.1"/>
    </source>
</evidence>
<protein>
    <submittedName>
        <fullName evidence="4">DUF4232 domain-containing protein</fullName>
    </submittedName>
</protein>
<evidence type="ECO:0000256" key="2">
    <source>
        <dbReference type="SAM" id="SignalP"/>
    </source>
</evidence>
<feature type="region of interest" description="Disordered" evidence="1">
    <location>
        <begin position="23"/>
        <end position="77"/>
    </location>
</feature>
<evidence type="ECO:0000313" key="5">
    <source>
        <dbReference type="Proteomes" id="UP001501447"/>
    </source>
</evidence>
<reference evidence="5" key="1">
    <citation type="journal article" date="2019" name="Int. J. Syst. Evol. Microbiol.">
        <title>The Global Catalogue of Microorganisms (GCM) 10K type strain sequencing project: providing services to taxonomists for standard genome sequencing and annotation.</title>
        <authorList>
            <consortium name="The Broad Institute Genomics Platform"/>
            <consortium name="The Broad Institute Genome Sequencing Center for Infectious Disease"/>
            <person name="Wu L."/>
            <person name="Ma J."/>
        </authorList>
    </citation>
    <scope>NUCLEOTIDE SEQUENCE [LARGE SCALE GENOMIC DNA]</scope>
    <source>
        <strain evidence="5">JCM 16373</strain>
    </source>
</reference>
<dbReference type="InterPro" id="IPR025326">
    <property type="entry name" value="DUF4232"/>
</dbReference>
<feature type="signal peptide" evidence="2">
    <location>
        <begin position="1"/>
        <end position="24"/>
    </location>
</feature>
<dbReference type="EMBL" id="BAAARJ010000004">
    <property type="protein sequence ID" value="GAA2603607.1"/>
    <property type="molecule type" value="Genomic_DNA"/>
</dbReference>
<dbReference type="Proteomes" id="UP001501447">
    <property type="component" value="Unassembled WGS sequence"/>
</dbReference>
<comment type="caution">
    <text evidence="4">The sequence shown here is derived from an EMBL/GenBank/DDBJ whole genome shotgun (WGS) entry which is preliminary data.</text>
</comment>